<keyword evidence="3 5" id="KW-1133">Transmembrane helix</keyword>
<gene>
    <name evidence="6" type="ORF">Q604_UNBC07112G0001</name>
</gene>
<evidence type="ECO:0000256" key="4">
    <source>
        <dbReference type="ARBA" id="ARBA00023136"/>
    </source>
</evidence>
<sequence length="99" mass="10848">KFASSFSTLTSALKFLRSGKVDLKIVGKMFPLIFVASGGGAIIATYIPANILKPLIIIALSLVLIYTVIQKDWGNIRTFTDFTFTKAVLFTLIFIVIGF</sequence>
<evidence type="ECO:0000256" key="1">
    <source>
        <dbReference type="ARBA" id="ARBA00004141"/>
    </source>
</evidence>
<evidence type="ECO:0000313" key="6">
    <source>
        <dbReference type="EMBL" id="ETJ38871.1"/>
    </source>
</evidence>
<feature type="non-terminal residue" evidence="6">
    <location>
        <position position="1"/>
    </location>
</feature>
<evidence type="ECO:0000256" key="5">
    <source>
        <dbReference type="SAM" id="Phobius"/>
    </source>
</evidence>
<feature type="transmembrane region" description="Helical" evidence="5">
    <location>
        <begin position="81"/>
        <end position="98"/>
    </location>
</feature>
<keyword evidence="2 5" id="KW-0812">Transmembrane</keyword>
<evidence type="ECO:0000256" key="2">
    <source>
        <dbReference type="ARBA" id="ARBA00022692"/>
    </source>
</evidence>
<proteinExistence type="predicted"/>
<dbReference type="AlphaFoldDB" id="W1Y945"/>
<keyword evidence="4 5" id="KW-0472">Membrane</keyword>
<feature type="transmembrane region" description="Helical" evidence="5">
    <location>
        <begin position="51"/>
        <end position="69"/>
    </location>
</feature>
<name>W1Y945_9ZZZZ</name>
<feature type="non-terminal residue" evidence="6">
    <location>
        <position position="99"/>
    </location>
</feature>
<accession>W1Y945</accession>
<evidence type="ECO:0000256" key="3">
    <source>
        <dbReference type="ARBA" id="ARBA00022989"/>
    </source>
</evidence>
<dbReference type="InterPro" id="IPR002781">
    <property type="entry name" value="TM_pro_TauE-like"/>
</dbReference>
<organism evidence="6">
    <name type="scientific">human gut metagenome</name>
    <dbReference type="NCBI Taxonomy" id="408170"/>
    <lineage>
        <taxon>unclassified sequences</taxon>
        <taxon>metagenomes</taxon>
        <taxon>organismal metagenomes</taxon>
    </lineage>
</organism>
<dbReference type="GO" id="GO:0016020">
    <property type="term" value="C:membrane"/>
    <property type="evidence" value="ECO:0007669"/>
    <property type="project" value="UniProtKB-SubCell"/>
</dbReference>
<feature type="transmembrane region" description="Helical" evidence="5">
    <location>
        <begin position="25"/>
        <end position="45"/>
    </location>
</feature>
<comment type="caution">
    <text evidence="6">The sequence shown here is derived from an EMBL/GenBank/DDBJ whole genome shotgun (WGS) entry which is preliminary data.</text>
</comment>
<dbReference type="Pfam" id="PF01925">
    <property type="entry name" value="TauE"/>
    <property type="match status" value="1"/>
</dbReference>
<comment type="subcellular location">
    <subcellularLocation>
        <location evidence="1">Membrane</location>
        <topology evidence="1">Multi-pass membrane protein</topology>
    </subcellularLocation>
</comment>
<dbReference type="EMBL" id="AZMM01007112">
    <property type="protein sequence ID" value="ETJ38871.1"/>
    <property type="molecule type" value="Genomic_DNA"/>
</dbReference>
<reference evidence="6" key="1">
    <citation type="submission" date="2013-12" db="EMBL/GenBank/DDBJ databases">
        <title>A Varibaculum cambriense genome reconstructed from a premature infant gut community with otherwise low bacterial novelty that shifts toward anaerobic metabolism during the third week of life.</title>
        <authorList>
            <person name="Brown C.T."/>
            <person name="Sharon I."/>
            <person name="Thomas B.C."/>
            <person name="Castelle C.J."/>
            <person name="Morowitz M.J."/>
            <person name="Banfield J.F."/>
        </authorList>
    </citation>
    <scope>NUCLEOTIDE SEQUENCE</scope>
</reference>
<protein>
    <submittedName>
        <fullName evidence="6">Membrane protein</fullName>
    </submittedName>
</protein>